<dbReference type="EMBL" id="JBDGHN010000002">
    <property type="protein sequence ID" value="MEN2750745.1"/>
    <property type="molecule type" value="Genomic_DNA"/>
</dbReference>
<dbReference type="PANTHER" id="PTHR32097:SF17">
    <property type="entry name" value="CAMP-BINDING PROTEIN 1-RELATED"/>
    <property type="match status" value="1"/>
</dbReference>
<keyword evidence="1" id="KW-0778">Tellurium resistance</keyword>
<evidence type="ECO:0000313" key="3">
    <source>
        <dbReference type="EMBL" id="MEN2750745.1"/>
    </source>
</evidence>
<evidence type="ECO:0000259" key="2">
    <source>
        <dbReference type="Pfam" id="PF02342"/>
    </source>
</evidence>
<protein>
    <submittedName>
        <fullName evidence="3">TerD family protein</fullName>
    </submittedName>
</protein>
<dbReference type="Pfam" id="PF02342">
    <property type="entry name" value="TerD"/>
    <property type="match status" value="1"/>
</dbReference>
<reference evidence="3 4" key="1">
    <citation type="submission" date="2024-05" db="EMBL/GenBank/DDBJ databases">
        <authorList>
            <person name="Kim H.-Y."/>
            <person name="Kim E."/>
            <person name="Cai Y."/>
            <person name="Yang S.-M."/>
            <person name="Lee W."/>
        </authorList>
    </citation>
    <scope>NUCLEOTIDE SEQUENCE [LARGE SCALE GENOMIC DNA]</scope>
    <source>
        <strain evidence="3 4">FBL11</strain>
    </source>
</reference>
<dbReference type="InterPro" id="IPR003325">
    <property type="entry name" value="TerD"/>
</dbReference>
<dbReference type="Gene3D" id="2.60.60.30">
    <property type="entry name" value="sav2460 like domains"/>
    <property type="match status" value="1"/>
</dbReference>
<dbReference type="RefSeq" id="WP_299216108.1">
    <property type="nucleotide sequence ID" value="NZ_JBDGHN010000002.1"/>
</dbReference>
<dbReference type="PANTHER" id="PTHR32097">
    <property type="entry name" value="CAMP-BINDING PROTEIN 1-RELATED"/>
    <property type="match status" value="1"/>
</dbReference>
<sequence length="218" mass="24491">MSSTASSPLLSKSLSTLGFTADMLFFSLNYEFTKTESKGMMKRFKKSQSAMDIDIACVLYDENCTISDMVWFKQLRDKAESIRHQGDSLNGKDRGEQALYNAPMDQEQIRLYLDKVPSHISHIGLLASSYHGEPFGKIEAGEIHLSDDEGNYAFKVNLKQLPRDCSAVWVAGLRRDIDDWHLTLQNLPLSETDLQKAAQQVAHELARALPIPALHTTN</sequence>
<name>A0ABU9X9N6_9GAMM</name>
<evidence type="ECO:0000256" key="1">
    <source>
        <dbReference type="ARBA" id="ARBA00022686"/>
    </source>
</evidence>
<dbReference type="Proteomes" id="UP001461960">
    <property type="component" value="Unassembled WGS sequence"/>
</dbReference>
<dbReference type="InterPro" id="IPR051324">
    <property type="entry name" value="Stress/Tellurium_Resist"/>
</dbReference>
<comment type="caution">
    <text evidence="3">The sequence shown here is derived from an EMBL/GenBank/DDBJ whole genome shotgun (WGS) entry which is preliminary data.</text>
</comment>
<gene>
    <name evidence="3" type="ORF">AAIR29_03780</name>
</gene>
<evidence type="ECO:0000313" key="4">
    <source>
        <dbReference type="Proteomes" id="UP001461960"/>
    </source>
</evidence>
<keyword evidence="4" id="KW-1185">Reference proteome</keyword>
<organism evidence="3 4">
    <name type="scientific">Psychrobacter saeujeotis</name>
    <dbReference type="NCBI Taxonomy" id="3143436"/>
    <lineage>
        <taxon>Bacteria</taxon>
        <taxon>Pseudomonadati</taxon>
        <taxon>Pseudomonadota</taxon>
        <taxon>Gammaproteobacteria</taxon>
        <taxon>Moraxellales</taxon>
        <taxon>Moraxellaceae</taxon>
        <taxon>Psychrobacter</taxon>
    </lineage>
</organism>
<accession>A0ABU9X9N6</accession>
<feature type="domain" description="TerD" evidence="2">
    <location>
        <begin position="45"/>
        <end position="183"/>
    </location>
</feature>
<proteinExistence type="predicted"/>
<dbReference type="CDD" id="cd06974">
    <property type="entry name" value="TerD_like"/>
    <property type="match status" value="1"/>
</dbReference>